<organism evidence="1 2">
    <name type="scientific">Streptomyces venezuelae</name>
    <dbReference type="NCBI Taxonomy" id="54571"/>
    <lineage>
        <taxon>Bacteria</taxon>
        <taxon>Bacillati</taxon>
        <taxon>Actinomycetota</taxon>
        <taxon>Actinomycetes</taxon>
        <taxon>Kitasatosporales</taxon>
        <taxon>Streptomycetaceae</taxon>
        <taxon>Streptomyces</taxon>
    </lineage>
</organism>
<sequence>MTVLPYLEVTAASYAASYTAGLRVTGTPDGAVLSGACPRCACPFDFTYTRRVYRHRPLGGRSGYTVTVPVLCVCETEHAGRPADEEGCGAYWNVLLERAVR</sequence>
<name>A0A5P2D1L1_STRVZ</name>
<protein>
    <submittedName>
        <fullName evidence="1">Uncharacterized protein</fullName>
    </submittedName>
</protein>
<dbReference type="OrthoDB" id="5194016at2"/>
<evidence type="ECO:0000313" key="1">
    <source>
        <dbReference type="EMBL" id="QES47241.1"/>
    </source>
</evidence>
<gene>
    <name evidence="1" type="ORF">DEJ50_04745</name>
</gene>
<reference evidence="1 2" key="1">
    <citation type="submission" date="2018-05" db="EMBL/GenBank/DDBJ databases">
        <title>Streptomyces venezuelae.</title>
        <authorList>
            <person name="Kim W."/>
            <person name="Lee N."/>
            <person name="Cho B.-K."/>
        </authorList>
    </citation>
    <scope>NUCLEOTIDE SEQUENCE [LARGE SCALE GENOMIC DNA]</scope>
    <source>
        <strain evidence="1 2">ATCC 21782</strain>
    </source>
</reference>
<evidence type="ECO:0000313" key="2">
    <source>
        <dbReference type="Proteomes" id="UP000325211"/>
    </source>
</evidence>
<dbReference type="AlphaFoldDB" id="A0A5P2D1L1"/>
<dbReference type="EMBL" id="CP029190">
    <property type="protein sequence ID" value="QES47241.1"/>
    <property type="molecule type" value="Genomic_DNA"/>
</dbReference>
<dbReference type="RefSeq" id="WP_150206230.1">
    <property type="nucleotide sequence ID" value="NZ_CP029190.1"/>
</dbReference>
<proteinExistence type="predicted"/>
<accession>A0A5P2D1L1</accession>
<dbReference type="Proteomes" id="UP000325211">
    <property type="component" value="Chromosome"/>
</dbReference>